<keyword evidence="1" id="KW-0808">Transferase</keyword>
<dbReference type="SUPFAM" id="SSF53901">
    <property type="entry name" value="Thiolase-like"/>
    <property type="match status" value="1"/>
</dbReference>
<dbReference type="OrthoDB" id="9786707at2"/>
<evidence type="ECO:0000256" key="1">
    <source>
        <dbReference type="ARBA" id="ARBA00022679"/>
    </source>
</evidence>
<protein>
    <submittedName>
        <fullName evidence="4">3-oxoacyl-[acyl-carrier-protein] synthase-3</fullName>
    </submittedName>
</protein>
<dbReference type="InterPro" id="IPR016039">
    <property type="entry name" value="Thiolase-like"/>
</dbReference>
<organism evidence="4 5">
    <name type="scientific">Stappia indica</name>
    <dbReference type="NCBI Taxonomy" id="538381"/>
    <lineage>
        <taxon>Bacteria</taxon>
        <taxon>Pseudomonadati</taxon>
        <taxon>Pseudomonadota</taxon>
        <taxon>Alphaproteobacteria</taxon>
        <taxon>Hyphomicrobiales</taxon>
        <taxon>Stappiaceae</taxon>
        <taxon>Stappia</taxon>
    </lineage>
</organism>
<dbReference type="InterPro" id="IPR013747">
    <property type="entry name" value="ACP_syn_III_C"/>
</dbReference>
<dbReference type="Pfam" id="PF08541">
    <property type="entry name" value="ACP_syn_III_C"/>
    <property type="match status" value="1"/>
</dbReference>
<name>A0A285RU30_9HYPH</name>
<proteinExistence type="predicted"/>
<keyword evidence="2" id="KW-0012">Acyltransferase</keyword>
<dbReference type="AlphaFoldDB" id="A0A285RU30"/>
<gene>
    <name evidence="4" type="ORF">SAMN05421512_10233</name>
</gene>
<evidence type="ECO:0000313" key="4">
    <source>
        <dbReference type="EMBL" id="SOB95787.1"/>
    </source>
</evidence>
<feature type="domain" description="Beta-ketoacyl-[acyl-carrier-protein] synthase III C-terminal" evidence="3">
    <location>
        <begin position="246"/>
        <end position="334"/>
    </location>
</feature>
<sequence>MDHVGILSEAFYLPPDKKLVADVFRDEDVPFGTLSKNIDFQRDIGIHDIHVTDELPSVLAIEAARRALDQAGVAPGEVDLVVDFTSIPEDYVGPTWSAAGLVQQELGLDNAFATAVNTGGCASYHLALKTVVSLMLADDDVSTALLFAGDRTPDLNKTYYPITVASDGGSALVLRKNAARARILGVETISIGRLHDVWYVPGLQNRQPNEEVTERLLHMYAKMDKFNEGVIPINFRMFGKVMTQLLDKLNLGFDDVDYYVYPTFSTWDQAYFMKKFGLPPEKVYTSALKHRGHVQESDMVINYAEAVEQNLIRTGDKVMVVSNGAGFAWSAALIHH</sequence>
<dbReference type="PANTHER" id="PTHR34069:SF3">
    <property type="entry name" value="ACYL-COA:ACYL-COA ALKYLTRANSFERASE"/>
    <property type="match status" value="1"/>
</dbReference>
<reference evidence="4 5" key="1">
    <citation type="submission" date="2017-08" db="EMBL/GenBank/DDBJ databases">
        <authorList>
            <person name="de Groot N.N."/>
        </authorList>
    </citation>
    <scope>NUCLEOTIDE SEQUENCE [LARGE SCALE GENOMIC DNA]</scope>
    <source>
        <strain evidence="4 5">USBA 352</strain>
    </source>
</reference>
<dbReference type="RefSeq" id="WP_097173861.1">
    <property type="nucleotide sequence ID" value="NZ_OBML01000002.1"/>
</dbReference>
<dbReference type="GO" id="GO:0016746">
    <property type="term" value="F:acyltransferase activity"/>
    <property type="evidence" value="ECO:0007669"/>
    <property type="project" value="UniProtKB-KW"/>
</dbReference>
<evidence type="ECO:0000259" key="3">
    <source>
        <dbReference type="Pfam" id="PF08541"/>
    </source>
</evidence>
<dbReference type="PANTHER" id="PTHR34069">
    <property type="entry name" value="3-OXOACYL-[ACYL-CARRIER-PROTEIN] SYNTHASE 3"/>
    <property type="match status" value="1"/>
</dbReference>
<dbReference type="STRING" id="538381.GCA_001696535_03474"/>
<evidence type="ECO:0000256" key="2">
    <source>
        <dbReference type="ARBA" id="ARBA00023315"/>
    </source>
</evidence>
<dbReference type="EMBL" id="OBML01000002">
    <property type="protein sequence ID" value="SOB95787.1"/>
    <property type="molecule type" value="Genomic_DNA"/>
</dbReference>
<dbReference type="Gene3D" id="3.40.47.10">
    <property type="match status" value="2"/>
</dbReference>
<dbReference type="GO" id="GO:0044550">
    <property type="term" value="P:secondary metabolite biosynthetic process"/>
    <property type="evidence" value="ECO:0007669"/>
    <property type="project" value="TreeGrafter"/>
</dbReference>
<evidence type="ECO:0000313" key="5">
    <source>
        <dbReference type="Proteomes" id="UP000219331"/>
    </source>
</evidence>
<accession>A0A285RU30</accession>
<dbReference type="Proteomes" id="UP000219331">
    <property type="component" value="Unassembled WGS sequence"/>
</dbReference>
<keyword evidence="5" id="KW-1185">Reference proteome</keyword>